<evidence type="ECO:0000313" key="4">
    <source>
        <dbReference type="Proteomes" id="UP000028924"/>
    </source>
</evidence>
<accession>A0A087SCE9</accession>
<feature type="domain" description="DUF4200" evidence="2">
    <location>
        <begin position="18"/>
        <end position="131"/>
    </location>
</feature>
<keyword evidence="1" id="KW-0175">Coiled coil</keyword>
<evidence type="ECO:0000259" key="2">
    <source>
        <dbReference type="Pfam" id="PF13863"/>
    </source>
</evidence>
<proteinExistence type="predicted"/>
<dbReference type="EMBL" id="KL662090">
    <property type="protein sequence ID" value="KFM23403.1"/>
    <property type="molecule type" value="Genomic_DNA"/>
</dbReference>
<protein>
    <submittedName>
        <fullName evidence="3">Coiled-coil domain-containing protein 42-like protein</fullName>
    </submittedName>
</protein>
<sequence>MIEVGSRKALESEPFRLRQALAEVNAALAQQRRDNDAQERMLRAREDAMKTKDLELQASILRFAQFLQQNEGKRSRAARRVQEETSAEEAARVRAETLAAELRDAHSAVETLRKELAKIQRYQDFLVKVAQSSNGEFATPDSIIERHSQLQTAGSSLMRQHLATLKEVQACRSAAATASAAARAQAQELQSRLSGVQASCHVALQRAEALQAVVDAAQAAELVRQRDEWRVRWWDT</sequence>
<organism evidence="3 4">
    <name type="scientific">Auxenochlorella protothecoides</name>
    <name type="common">Green microalga</name>
    <name type="synonym">Chlorella protothecoides</name>
    <dbReference type="NCBI Taxonomy" id="3075"/>
    <lineage>
        <taxon>Eukaryota</taxon>
        <taxon>Viridiplantae</taxon>
        <taxon>Chlorophyta</taxon>
        <taxon>core chlorophytes</taxon>
        <taxon>Trebouxiophyceae</taxon>
        <taxon>Chlorellales</taxon>
        <taxon>Chlorellaceae</taxon>
        <taxon>Auxenochlorella</taxon>
    </lineage>
</organism>
<dbReference type="PANTHER" id="PTHR21683:SF2">
    <property type="entry name" value="COILED-COIL DOMAIN-CONTAINING PROTEIN 42 LIKE-2-LIKE"/>
    <property type="match status" value="1"/>
</dbReference>
<dbReference type="Proteomes" id="UP000028924">
    <property type="component" value="Unassembled WGS sequence"/>
</dbReference>
<keyword evidence="4" id="KW-1185">Reference proteome</keyword>
<dbReference type="InterPro" id="IPR025252">
    <property type="entry name" value="DUF4200"/>
</dbReference>
<reference evidence="3 4" key="1">
    <citation type="journal article" date="2014" name="BMC Genomics">
        <title>Oil accumulation mechanisms of the oleaginous microalga Chlorella protothecoides revealed through its genome, transcriptomes, and proteomes.</title>
        <authorList>
            <person name="Gao C."/>
            <person name="Wang Y."/>
            <person name="Shen Y."/>
            <person name="Yan D."/>
            <person name="He X."/>
            <person name="Dai J."/>
            <person name="Wu Q."/>
        </authorList>
    </citation>
    <scope>NUCLEOTIDE SEQUENCE [LARGE SCALE GENOMIC DNA]</scope>
    <source>
        <strain evidence="3 4">0710</strain>
    </source>
</reference>
<evidence type="ECO:0000313" key="3">
    <source>
        <dbReference type="EMBL" id="KFM23403.1"/>
    </source>
</evidence>
<dbReference type="GO" id="GO:0005856">
    <property type="term" value="C:cytoskeleton"/>
    <property type="evidence" value="ECO:0007669"/>
    <property type="project" value="UniProtKB-ARBA"/>
</dbReference>
<dbReference type="KEGG" id="apro:F751_1099"/>
<dbReference type="PANTHER" id="PTHR21683">
    <property type="entry name" value="COILED-COIL DOMAIN-CONTAINING PROTEIN 42 LIKE-2-LIKE-RELATED"/>
    <property type="match status" value="1"/>
</dbReference>
<dbReference type="Pfam" id="PF13863">
    <property type="entry name" value="DUF4200"/>
    <property type="match status" value="1"/>
</dbReference>
<dbReference type="InterPro" id="IPR051147">
    <property type="entry name" value="CFAP_domain-containing"/>
</dbReference>
<dbReference type="GeneID" id="23612490"/>
<dbReference type="AlphaFoldDB" id="A0A087SCE9"/>
<dbReference type="OrthoDB" id="10264298at2759"/>
<name>A0A087SCE9_AUXPR</name>
<gene>
    <name evidence="3" type="ORF">F751_1099</name>
</gene>
<evidence type="ECO:0000256" key="1">
    <source>
        <dbReference type="ARBA" id="ARBA00023054"/>
    </source>
</evidence>
<dbReference type="RefSeq" id="XP_011396273.1">
    <property type="nucleotide sequence ID" value="XM_011397971.1"/>
</dbReference>